<comment type="caution">
    <text evidence="1">The sequence shown here is derived from an EMBL/GenBank/DDBJ whole genome shotgun (WGS) entry which is preliminary data.</text>
</comment>
<dbReference type="AlphaFoldDB" id="A0A0F9UVN9"/>
<protein>
    <submittedName>
        <fullName evidence="1">Uncharacterized protein</fullName>
    </submittedName>
</protein>
<dbReference type="EMBL" id="LAZR01000531">
    <property type="protein sequence ID" value="KKN65231.1"/>
    <property type="molecule type" value="Genomic_DNA"/>
</dbReference>
<organism evidence="1">
    <name type="scientific">marine sediment metagenome</name>
    <dbReference type="NCBI Taxonomy" id="412755"/>
    <lineage>
        <taxon>unclassified sequences</taxon>
        <taxon>metagenomes</taxon>
        <taxon>ecological metagenomes</taxon>
    </lineage>
</organism>
<gene>
    <name evidence="1" type="ORF">LCGC14_0484070</name>
</gene>
<evidence type="ECO:0000313" key="1">
    <source>
        <dbReference type="EMBL" id="KKN65231.1"/>
    </source>
</evidence>
<proteinExistence type="predicted"/>
<sequence length="132" mass="14735">MGTAVGALSFFYTPINGVKTSLNSAFGTTTAFIKTKAMDIGDAKMSYNIDEIITHLTDNEDLRQMVLEIYGSDKESGPFVLLDTIDLSLEEPGYTDPPGMRYYELLFRDNAVSQRWKLHGFDIYGEPGGEEF</sequence>
<accession>A0A0F9UVN9</accession>
<reference evidence="1" key="1">
    <citation type="journal article" date="2015" name="Nature">
        <title>Complex archaea that bridge the gap between prokaryotes and eukaryotes.</title>
        <authorList>
            <person name="Spang A."/>
            <person name="Saw J.H."/>
            <person name="Jorgensen S.L."/>
            <person name="Zaremba-Niedzwiedzka K."/>
            <person name="Martijn J."/>
            <person name="Lind A.E."/>
            <person name="van Eijk R."/>
            <person name="Schleper C."/>
            <person name="Guy L."/>
            <person name="Ettema T.J."/>
        </authorList>
    </citation>
    <scope>NUCLEOTIDE SEQUENCE</scope>
</reference>
<name>A0A0F9UVN9_9ZZZZ</name>